<dbReference type="Proteomes" id="UP000824072">
    <property type="component" value="Unassembled WGS sequence"/>
</dbReference>
<dbReference type="InterPro" id="IPR045006">
    <property type="entry name" value="CHLI-like"/>
</dbReference>
<dbReference type="Pfam" id="PF13541">
    <property type="entry name" value="ChlI"/>
    <property type="match status" value="1"/>
</dbReference>
<dbReference type="InterPro" id="IPR004482">
    <property type="entry name" value="Mg_chelat-rel"/>
</dbReference>
<protein>
    <submittedName>
        <fullName evidence="3">YifB family Mg chelatase-like AAA ATPase</fullName>
    </submittedName>
</protein>
<dbReference type="Gene3D" id="3.40.50.300">
    <property type="entry name" value="P-loop containing nucleotide triphosphate hydrolases"/>
    <property type="match status" value="1"/>
</dbReference>
<dbReference type="EMBL" id="DVMU01000141">
    <property type="protein sequence ID" value="HIU34160.1"/>
    <property type="molecule type" value="Genomic_DNA"/>
</dbReference>
<dbReference type="PROSITE" id="PS00676">
    <property type="entry name" value="SIGMA54_INTERACT_2"/>
    <property type="match status" value="1"/>
</dbReference>
<dbReference type="SMART" id="SM00382">
    <property type="entry name" value="AAA"/>
    <property type="match status" value="1"/>
</dbReference>
<dbReference type="InterPro" id="IPR003593">
    <property type="entry name" value="AAA+_ATPase"/>
</dbReference>
<reference evidence="3" key="1">
    <citation type="submission" date="2020-10" db="EMBL/GenBank/DDBJ databases">
        <authorList>
            <person name="Gilroy R."/>
        </authorList>
    </citation>
    <scope>NUCLEOTIDE SEQUENCE</scope>
    <source>
        <strain evidence="3">ChiHcec3-11533</strain>
    </source>
</reference>
<dbReference type="InterPro" id="IPR014721">
    <property type="entry name" value="Ribsml_uS5_D2-typ_fold_subgr"/>
</dbReference>
<dbReference type="AlphaFoldDB" id="A0A9D1IB67"/>
<dbReference type="Gene3D" id="3.30.230.10">
    <property type="match status" value="1"/>
</dbReference>
<dbReference type="InterPro" id="IPR025943">
    <property type="entry name" value="Sigma_54_int_dom_ATP-bd_2"/>
</dbReference>
<comment type="caution">
    <text evidence="3">The sequence shown here is derived from an EMBL/GenBank/DDBJ whole genome shotgun (WGS) entry which is preliminary data.</text>
</comment>
<dbReference type="NCBIfam" id="TIGR00368">
    <property type="entry name" value="YifB family Mg chelatase-like AAA ATPase"/>
    <property type="match status" value="1"/>
</dbReference>
<proteinExistence type="inferred from homology"/>
<dbReference type="InterPro" id="IPR020568">
    <property type="entry name" value="Ribosomal_Su5_D2-typ_SF"/>
</dbReference>
<dbReference type="SUPFAM" id="SSF52540">
    <property type="entry name" value="P-loop containing nucleoside triphosphate hydrolases"/>
    <property type="match status" value="1"/>
</dbReference>
<dbReference type="GO" id="GO:0005524">
    <property type="term" value="F:ATP binding"/>
    <property type="evidence" value="ECO:0007669"/>
    <property type="project" value="InterPro"/>
</dbReference>
<dbReference type="InterPro" id="IPR000523">
    <property type="entry name" value="Mg_chelatse_chII-like_cat_dom"/>
</dbReference>
<dbReference type="InterPro" id="IPR027417">
    <property type="entry name" value="P-loop_NTPase"/>
</dbReference>
<dbReference type="Pfam" id="PF13335">
    <property type="entry name" value="Mg_chelatase_C"/>
    <property type="match status" value="1"/>
</dbReference>
<evidence type="ECO:0000313" key="4">
    <source>
        <dbReference type="Proteomes" id="UP000824072"/>
    </source>
</evidence>
<feature type="domain" description="AAA+ ATPase" evidence="2">
    <location>
        <begin position="213"/>
        <end position="395"/>
    </location>
</feature>
<evidence type="ECO:0000256" key="1">
    <source>
        <dbReference type="ARBA" id="ARBA00006354"/>
    </source>
</evidence>
<gene>
    <name evidence="3" type="ORF">IAB02_06305</name>
</gene>
<organism evidence="3 4">
    <name type="scientific">Candidatus Pullichristensenella excrementigallinarum</name>
    <dbReference type="NCBI Taxonomy" id="2840907"/>
    <lineage>
        <taxon>Bacteria</taxon>
        <taxon>Bacillati</taxon>
        <taxon>Bacillota</taxon>
        <taxon>Clostridia</taxon>
        <taxon>Candidatus Pullichristensenella</taxon>
    </lineage>
</organism>
<evidence type="ECO:0000313" key="3">
    <source>
        <dbReference type="EMBL" id="HIU34160.1"/>
    </source>
</evidence>
<comment type="similarity">
    <text evidence="1">Belongs to the Mg-chelatase subunits D/I family. ComM subfamily.</text>
</comment>
<sequence>MLAALTSLGISGIDGFLVRVEVNLAHGMPAFEIVGLPDAAVKESRERVRAAVKNCGFRFPSERLTVNLAPADVKKEGPAFDLPIALGALGCAEVLSPGVFADTAVFGELSLDGSVRGVRGALPMVISALEKGVRRVMLPRDNLREVLCIEGIDLLPVEHLIEAAAHFSGGKPIQPAAPVKYRDLLGAREHSADFQYVKGQSSAKRALEIAAAGGHNVLLIGPPGSGKTLMARCLPTILPDMSFAEALETTRIHSVAGSVPETGLLLERPFRSPHHTASHVSLVGGGINALPGEISKAHNGILFLDELPEYRRDVLEALRQPLEDGEVTIARANAQSTYPAQFTLVCSMNPCPCGNLGSRVHACRCSPAQIRRYLNRISGPLLDRIDMHIEVESIPAERLSDSRKEESSAVIRERVERARAIQAERYQNEPLIRTNARLDARTLADACPMTSDAAALLKLSCDKLNFSNRAYTRILKVARTIADLEESEIIRTEHVSEAVQYRTLDRKYWG</sequence>
<reference evidence="3" key="2">
    <citation type="journal article" date="2021" name="PeerJ">
        <title>Extensive microbial diversity within the chicken gut microbiome revealed by metagenomics and culture.</title>
        <authorList>
            <person name="Gilroy R."/>
            <person name="Ravi A."/>
            <person name="Getino M."/>
            <person name="Pursley I."/>
            <person name="Horton D.L."/>
            <person name="Alikhan N.F."/>
            <person name="Baker D."/>
            <person name="Gharbi K."/>
            <person name="Hall N."/>
            <person name="Watson M."/>
            <person name="Adriaenssens E.M."/>
            <person name="Foster-Nyarko E."/>
            <person name="Jarju S."/>
            <person name="Secka A."/>
            <person name="Antonio M."/>
            <person name="Oren A."/>
            <person name="Chaudhuri R.R."/>
            <person name="La Ragione R."/>
            <person name="Hildebrand F."/>
            <person name="Pallen M.J."/>
        </authorList>
    </citation>
    <scope>NUCLEOTIDE SEQUENCE</scope>
    <source>
        <strain evidence="3">ChiHcec3-11533</strain>
    </source>
</reference>
<dbReference type="InterPro" id="IPR025158">
    <property type="entry name" value="Mg_chelat-rel_C"/>
</dbReference>
<dbReference type="SUPFAM" id="SSF54211">
    <property type="entry name" value="Ribosomal protein S5 domain 2-like"/>
    <property type="match status" value="1"/>
</dbReference>
<accession>A0A9D1IB67</accession>
<dbReference type="Pfam" id="PF01078">
    <property type="entry name" value="Mg_chelatase"/>
    <property type="match status" value="1"/>
</dbReference>
<dbReference type="PANTHER" id="PTHR32039:SF7">
    <property type="entry name" value="COMPETENCE PROTEIN COMM"/>
    <property type="match status" value="1"/>
</dbReference>
<evidence type="ECO:0000259" key="2">
    <source>
        <dbReference type="SMART" id="SM00382"/>
    </source>
</evidence>
<dbReference type="PANTHER" id="PTHR32039">
    <property type="entry name" value="MAGNESIUM-CHELATASE SUBUNIT CHLI"/>
    <property type="match status" value="1"/>
</dbReference>
<name>A0A9D1IB67_9FIRM</name>